<sequence>GVSLSLYISSMAILGFGLSDLLISLYPIVVLILSRVIFKEKITSASIISIVLIVAGAVLVGIGAGGKMNTNIGIILAILGAISYGIEALVIKSIDQQNLNVGSMLFIKYLASSICLFLIILISSFIPGMLSLWNLSQVVLKLEFLFVILASLNAIASYIFYYWALQKTSNPSVIVAINSSYILFAMIISWIAKDSEPNIWNIAGTSLIFLGLIFTGITLPKYKLRKNK</sequence>
<feature type="non-terminal residue" evidence="4">
    <location>
        <position position="1"/>
    </location>
</feature>
<dbReference type="SUPFAM" id="SSF103481">
    <property type="entry name" value="Multidrug resistance efflux transporter EmrE"/>
    <property type="match status" value="2"/>
</dbReference>
<keyword evidence="2" id="KW-1133">Transmembrane helix</keyword>
<evidence type="ECO:0000313" key="4">
    <source>
        <dbReference type="EMBL" id="TCG10265.1"/>
    </source>
</evidence>
<feature type="domain" description="EamA" evidence="3">
    <location>
        <begin position="4"/>
        <end position="60"/>
    </location>
</feature>
<dbReference type="GO" id="GO:0016020">
    <property type="term" value="C:membrane"/>
    <property type="evidence" value="ECO:0007669"/>
    <property type="project" value="InterPro"/>
</dbReference>
<keyword evidence="2" id="KW-0472">Membrane</keyword>
<gene>
    <name evidence="4" type="ORF">C4B24_04985</name>
</gene>
<dbReference type="Proteomes" id="UP000294192">
    <property type="component" value="Unassembled WGS sequence"/>
</dbReference>
<feature type="transmembrane region" description="Helical" evidence="2">
    <location>
        <begin position="6"/>
        <end position="33"/>
    </location>
</feature>
<accession>A0A4R0XMU0</accession>
<dbReference type="InterPro" id="IPR037185">
    <property type="entry name" value="EmrE-like"/>
</dbReference>
<dbReference type="InterPro" id="IPR000620">
    <property type="entry name" value="EamA_dom"/>
</dbReference>
<feature type="domain" description="EamA" evidence="3">
    <location>
        <begin position="72"/>
        <end position="215"/>
    </location>
</feature>
<keyword evidence="5" id="KW-1185">Reference proteome</keyword>
<evidence type="ECO:0000256" key="1">
    <source>
        <dbReference type="ARBA" id="ARBA00007362"/>
    </source>
</evidence>
<dbReference type="PANTHER" id="PTHR22911:SF137">
    <property type="entry name" value="SOLUTE CARRIER FAMILY 35 MEMBER G2-RELATED"/>
    <property type="match status" value="1"/>
</dbReference>
<feature type="transmembrane region" description="Helical" evidence="2">
    <location>
        <begin position="198"/>
        <end position="219"/>
    </location>
</feature>
<dbReference type="RefSeq" id="WP_131599650.1">
    <property type="nucleotide sequence ID" value="NZ_PSZO01000095.1"/>
</dbReference>
<dbReference type="PANTHER" id="PTHR22911">
    <property type="entry name" value="ACYL-MALONYL CONDENSING ENZYME-RELATED"/>
    <property type="match status" value="1"/>
</dbReference>
<feature type="transmembrane region" description="Helical" evidence="2">
    <location>
        <begin position="138"/>
        <end position="161"/>
    </location>
</feature>
<dbReference type="Pfam" id="PF00892">
    <property type="entry name" value="EamA"/>
    <property type="match status" value="2"/>
</dbReference>
<evidence type="ECO:0000313" key="5">
    <source>
        <dbReference type="Proteomes" id="UP000294192"/>
    </source>
</evidence>
<feature type="transmembrane region" description="Helical" evidence="2">
    <location>
        <begin position="45"/>
        <end position="66"/>
    </location>
</feature>
<reference evidence="4 5" key="1">
    <citation type="submission" date="2018-02" db="EMBL/GenBank/DDBJ databases">
        <title>Mycoplasma marinum and Mycoplasma todarodis sp. nov., moderately halophilic and psychrotolerant mycoplasmas isolated from cephalopods.</title>
        <authorList>
            <person name="Viver T."/>
        </authorList>
    </citation>
    <scope>NUCLEOTIDE SEQUENCE [LARGE SCALE GENOMIC DNA]</scope>
    <source>
        <strain evidence="4 5">PE</strain>
    </source>
</reference>
<name>A0A4R0XMU0_9MOLU</name>
<protein>
    <recommendedName>
        <fullName evidence="3">EamA domain-containing protein</fullName>
    </recommendedName>
</protein>
<dbReference type="AlphaFoldDB" id="A0A4R0XMU0"/>
<organism evidence="4 5">
    <name type="scientific">Mycoplasma marinum</name>
    <dbReference type="NCBI Taxonomy" id="1937190"/>
    <lineage>
        <taxon>Bacteria</taxon>
        <taxon>Bacillati</taxon>
        <taxon>Mycoplasmatota</taxon>
        <taxon>Mollicutes</taxon>
        <taxon>Mycoplasmataceae</taxon>
        <taxon>Mycoplasma</taxon>
    </lineage>
</organism>
<feature type="transmembrane region" description="Helical" evidence="2">
    <location>
        <begin position="173"/>
        <end position="192"/>
    </location>
</feature>
<keyword evidence="2" id="KW-0812">Transmembrane</keyword>
<comment type="caution">
    <text evidence="4">The sequence shown here is derived from an EMBL/GenBank/DDBJ whole genome shotgun (WGS) entry which is preliminary data.</text>
</comment>
<feature type="transmembrane region" description="Helical" evidence="2">
    <location>
        <begin position="72"/>
        <end position="94"/>
    </location>
</feature>
<proteinExistence type="inferred from homology"/>
<comment type="similarity">
    <text evidence="1">Belongs to the EamA transporter family.</text>
</comment>
<evidence type="ECO:0000259" key="3">
    <source>
        <dbReference type="Pfam" id="PF00892"/>
    </source>
</evidence>
<evidence type="ECO:0000256" key="2">
    <source>
        <dbReference type="SAM" id="Phobius"/>
    </source>
</evidence>
<dbReference type="EMBL" id="PSZO01000095">
    <property type="protein sequence ID" value="TCG10265.1"/>
    <property type="molecule type" value="Genomic_DNA"/>
</dbReference>
<feature type="transmembrane region" description="Helical" evidence="2">
    <location>
        <begin position="106"/>
        <end position="126"/>
    </location>
</feature>